<feature type="region of interest" description="Disordered" evidence="3">
    <location>
        <begin position="1"/>
        <end position="30"/>
    </location>
</feature>
<dbReference type="Gene3D" id="3.30.1540.10">
    <property type="entry name" value="formyl-coa transferase, domain 3"/>
    <property type="match status" value="1"/>
</dbReference>
<feature type="compositionally biased region" description="Pro residues" evidence="3">
    <location>
        <begin position="12"/>
        <end position="28"/>
    </location>
</feature>
<feature type="region of interest" description="Disordered" evidence="3">
    <location>
        <begin position="246"/>
        <end position="265"/>
    </location>
</feature>
<evidence type="ECO:0000313" key="4">
    <source>
        <dbReference type="EMBL" id="GHH79377.1"/>
    </source>
</evidence>
<feature type="region of interest" description="Disordered" evidence="3">
    <location>
        <begin position="405"/>
        <end position="434"/>
    </location>
</feature>
<dbReference type="Proteomes" id="UP000603708">
    <property type="component" value="Unassembled WGS sequence"/>
</dbReference>
<protein>
    <submittedName>
        <fullName evidence="4">CoA transferase</fullName>
    </submittedName>
</protein>
<dbReference type="GO" id="GO:0016740">
    <property type="term" value="F:transferase activity"/>
    <property type="evidence" value="ECO:0007669"/>
    <property type="project" value="UniProtKB-KW"/>
</dbReference>
<comment type="similarity">
    <text evidence="1">Belongs to the CoA-transferase III family.</text>
</comment>
<dbReference type="SUPFAM" id="SSF89796">
    <property type="entry name" value="CoA-transferase family III (CaiB/BaiF)"/>
    <property type="match status" value="1"/>
</dbReference>
<accession>A0A919L0C1</accession>
<organism evidence="4 5">
    <name type="scientific">Streptomyces sulfonofaciens</name>
    <dbReference type="NCBI Taxonomy" id="68272"/>
    <lineage>
        <taxon>Bacteria</taxon>
        <taxon>Bacillati</taxon>
        <taxon>Actinomycetota</taxon>
        <taxon>Actinomycetes</taxon>
        <taxon>Kitasatosporales</taxon>
        <taxon>Streptomycetaceae</taxon>
        <taxon>Streptomyces</taxon>
    </lineage>
</organism>
<sequence length="434" mass="46494">MTDSRPAAPGAPGGPPRFPDVPPTPPATGPAALEGVRVLDLSSLYAGPWIATNLGDHGAEVLKVEHPRGDDARRWGLSRGGVPLWWKVISRNKELVRLDLHDAGDRDVVRRLAARADIVIENFRPGRLESWGLGYDRLSADNPGLIMVRVTGYGQTGPRSQEPGFGTLAEAFAGFAHMTGAADGPPTLPPFGLADGVASAVGAAAALMALYWRDARGGTGQVIDLSLYEPLFSLLGPQVVEYTQTGRVQKRTGNRSPRTAPRNAYRTADDRYVTLSAGTQQIANRIFAAIDRPDLADDPRFASPLARRENSDAIDAIVAEWIAQHDQAHVLERFSANQAPIAPVYDTAQIVADPHFLARASIVSVPDPDLGEVVMQNTLPHFSRTPGTIRHTGRTEIDADRAALDRWLAAPPRHDPTPHDPAAPSGPPAPGGPR</sequence>
<evidence type="ECO:0000313" key="5">
    <source>
        <dbReference type="Proteomes" id="UP000603708"/>
    </source>
</evidence>
<name>A0A919L0C1_9ACTN</name>
<dbReference type="InterPro" id="IPR044855">
    <property type="entry name" value="CoA-Trfase_III_dom3_sf"/>
</dbReference>
<reference evidence="4" key="2">
    <citation type="submission" date="2020-09" db="EMBL/GenBank/DDBJ databases">
        <authorList>
            <person name="Sun Q."/>
            <person name="Ohkuma M."/>
        </authorList>
    </citation>
    <scope>NUCLEOTIDE SEQUENCE</scope>
    <source>
        <strain evidence="4">JCM 5069</strain>
    </source>
</reference>
<evidence type="ECO:0000256" key="2">
    <source>
        <dbReference type="ARBA" id="ARBA00022679"/>
    </source>
</evidence>
<comment type="caution">
    <text evidence="4">The sequence shown here is derived from an EMBL/GenBank/DDBJ whole genome shotgun (WGS) entry which is preliminary data.</text>
</comment>
<dbReference type="Gene3D" id="3.40.50.10540">
    <property type="entry name" value="Crotonobetainyl-coa:carnitine coa-transferase, domain 1"/>
    <property type="match status" value="1"/>
</dbReference>
<keyword evidence="2 4" id="KW-0808">Transferase</keyword>
<feature type="compositionally biased region" description="Low complexity" evidence="3">
    <location>
        <begin position="1"/>
        <end position="10"/>
    </location>
</feature>
<dbReference type="AlphaFoldDB" id="A0A919L0C1"/>
<proteinExistence type="inferred from homology"/>
<feature type="compositionally biased region" description="Pro residues" evidence="3">
    <location>
        <begin position="419"/>
        <end position="434"/>
    </location>
</feature>
<reference evidence="4" key="1">
    <citation type="journal article" date="2014" name="Int. J. Syst. Evol. Microbiol.">
        <title>Complete genome sequence of Corynebacterium casei LMG S-19264T (=DSM 44701T), isolated from a smear-ripened cheese.</title>
        <authorList>
            <consortium name="US DOE Joint Genome Institute (JGI-PGF)"/>
            <person name="Walter F."/>
            <person name="Albersmeier A."/>
            <person name="Kalinowski J."/>
            <person name="Ruckert C."/>
        </authorList>
    </citation>
    <scope>NUCLEOTIDE SEQUENCE</scope>
    <source>
        <strain evidence="4">JCM 5069</strain>
    </source>
</reference>
<evidence type="ECO:0000256" key="1">
    <source>
        <dbReference type="ARBA" id="ARBA00008383"/>
    </source>
</evidence>
<dbReference type="InterPro" id="IPR050509">
    <property type="entry name" value="CoA-transferase_III"/>
</dbReference>
<dbReference type="Pfam" id="PF02515">
    <property type="entry name" value="CoA_transf_3"/>
    <property type="match status" value="1"/>
</dbReference>
<dbReference type="PANTHER" id="PTHR48228:SF6">
    <property type="entry name" value="L-CARNITINE COA-TRANSFERASE"/>
    <property type="match status" value="1"/>
</dbReference>
<keyword evidence="5" id="KW-1185">Reference proteome</keyword>
<dbReference type="EMBL" id="BNCD01000008">
    <property type="protein sequence ID" value="GHH79377.1"/>
    <property type="molecule type" value="Genomic_DNA"/>
</dbReference>
<dbReference type="PANTHER" id="PTHR48228">
    <property type="entry name" value="SUCCINYL-COA--D-CITRAMALATE COA-TRANSFERASE"/>
    <property type="match status" value="1"/>
</dbReference>
<evidence type="ECO:0000256" key="3">
    <source>
        <dbReference type="SAM" id="MobiDB-lite"/>
    </source>
</evidence>
<dbReference type="InterPro" id="IPR003673">
    <property type="entry name" value="CoA-Trfase_fam_III"/>
</dbReference>
<dbReference type="RefSeq" id="WP_229924667.1">
    <property type="nucleotide sequence ID" value="NZ_BNCD01000008.1"/>
</dbReference>
<dbReference type="InterPro" id="IPR023606">
    <property type="entry name" value="CoA-Trfase_III_dom_1_sf"/>
</dbReference>
<gene>
    <name evidence="4" type="ORF">GCM10018793_31990</name>
</gene>